<feature type="region of interest" description="Disordered" evidence="1">
    <location>
        <begin position="181"/>
        <end position="215"/>
    </location>
</feature>
<dbReference type="InterPro" id="IPR036047">
    <property type="entry name" value="F-box-like_dom_sf"/>
</dbReference>
<feature type="region of interest" description="Disordered" evidence="1">
    <location>
        <begin position="1"/>
        <end position="163"/>
    </location>
</feature>
<feature type="compositionally biased region" description="Polar residues" evidence="1">
    <location>
        <begin position="37"/>
        <end position="46"/>
    </location>
</feature>
<feature type="compositionally biased region" description="Low complexity" evidence="1">
    <location>
        <begin position="106"/>
        <end position="126"/>
    </location>
</feature>
<comment type="caution">
    <text evidence="2">The sequence shown here is derived from an EMBL/GenBank/DDBJ whole genome shotgun (WGS) entry which is preliminary data.</text>
</comment>
<evidence type="ECO:0008006" key="4">
    <source>
        <dbReference type="Google" id="ProtNLM"/>
    </source>
</evidence>
<evidence type="ECO:0000256" key="1">
    <source>
        <dbReference type="SAM" id="MobiDB-lite"/>
    </source>
</evidence>
<dbReference type="EMBL" id="JAJVDC020000009">
    <property type="protein sequence ID" value="KAL1635785.1"/>
    <property type="molecule type" value="Genomic_DNA"/>
</dbReference>
<evidence type="ECO:0000313" key="3">
    <source>
        <dbReference type="Proteomes" id="UP001521116"/>
    </source>
</evidence>
<dbReference type="SUPFAM" id="SSF81383">
    <property type="entry name" value="F-box domain"/>
    <property type="match status" value="1"/>
</dbReference>
<feature type="region of interest" description="Disordered" evidence="1">
    <location>
        <begin position="588"/>
        <end position="632"/>
    </location>
</feature>
<protein>
    <recommendedName>
        <fullName evidence="4">F-box domain-containing protein</fullName>
    </recommendedName>
</protein>
<feature type="compositionally biased region" description="Acidic residues" evidence="1">
    <location>
        <begin position="593"/>
        <end position="608"/>
    </location>
</feature>
<feature type="compositionally biased region" description="Polar residues" evidence="1">
    <location>
        <begin position="145"/>
        <end position="155"/>
    </location>
</feature>
<reference evidence="2 3" key="1">
    <citation type="submission" date="2024-02" db="EMBL/GenBank/DDBJ databases">
        <title>De novo assembly and annotation of 12 fungi associated with fruit tree decline syndrome in Ontario, Canada.</title>
        <authorList>
            <person name="Sulman M."/>
            <person name="Ellouze W."/>
            <person name="Ilyukhin E."/>
        </authorList>
    </citation>
    <scope>NUCLEOTIDE SEQUENCE [LARGE SCALE GENOMIC DNA]</scope>
    <source>
        <strain evidence="2 3">M1-105</strain>
    </source>
</reference>
<accession>A0ABR3T8D2</accession>
<feature type="compositionally biased region" description="Low complexity" evidence="1">
    <location>
        <begin position="16"/>
        <end position="25"/>
    </location>
</feature>
<keyword evidence="3" id="KW-1185">Reference proteome</keyword>
<proteinExistence type="predicted"/>
<organism evidence="2 3">
    <name type="scientific">Neofusicoccum ribis</name>
    <dbReference type="NCBI Taxonomy" id="45134"/>
    <lineage>
        <taxon>Eukaryota</taxon>
        <taxon>Fungi</taxon>
        <taxon>Dikarya</taxon>
        <taxon>Ascomycota</taxon>
        <taxon>Pezizomycotina</taxon>
        <taxon>Dothideomycetes</taxon>
        <taxon>Dothideomycetes incertae sedis</taxon>
        <taxon>Botryosphaeriales</taxon>
        <taxon>Botryosphaeriaceae</taxon>
        <taxon>Neofusicoccum</taxon>
    </lineage>
</organism>
<feature type="compositionally biased region" description="Polar residues" evidence="1">
    <location>
        <begin position="1"/>
        <end position="15"/>
    </location>
</feature>
<dbReference type="Proteomes" id="UP001521116">
    <property type="component" value="Unassembled WGS sequence"/>
</dbReference>
<gene>
    <name evidence="2" type="ORF">SLS56_001480</name>
</gene>
<name>A0ABR3T8D2_9PEZI</name>
<sequence>MSPNRMSIGSLLNPSNTEENANTNENNDHDENDDAPQTPQGRSTSYRLPVQPDGPPTASLPGQLKGKGKRQASNSPHPDSPSIALRRKRTKPTLQISPAAANNRFSPSQPSAASTAPTTSSNAFPSGNASFGLGIEGLAPAGGIHTTTAGPSDSASPVKGPMTSLASSFGLMFQDVQNNNKDKQATVEDEDSAEADTKMGGMDEDKDEKEPDDSVMASLEAAEADKPPTDIDIGALTPPCSPVISVQRQRPLKQKQRFRFSMGEAIMSQNDILLNMCNFLGLKDFLNLYCVSKRFYVLVNSHYTTHIKQLARNHAPLAHTIFPYQHYKRACIYDPMQRTRPFHPSDAHPRSRSIILDPTTKAVVRTVPGLRWVLMCAYREALVSDMLLCLALEGHRFPAPVPAAVLKTWALLDQPFNGTRLATVHDPRAWSNRDLFLALMFFVKLDMRFSDPLLGAGECVLRRLLLGQKSLVVLWEALRGLNCRSQAEVLTLLVEWDCAVLRPEQRRSDKTVFGVPPGKVGALSREGWIQSGKPLLRPDQLVLREAVRRGLSMHRCFADFILWGYVDWTWVEDIPLPDLEQLKLMDRKGRGEDVEEDDEGGEGGEDSGGEGGRKVSTGTMREMTRASRVGSA</sequence>
<evidence type="ECO:0000313" key="2">
    <source>
        <dbReference type="EMBL" id="KAL1635785.1"/>
    </source>
</evidence>
<feature type="compositionally biased region" description="Acidic residues" evidence="1">
    <location>
        <begin position="204"/>
        <end position="213"/>
    </location>
</feature>